<dbReference type="EMBL" id="CP018171">
    <property type="protein sequence ID" value="APH71822.1"/>
    <property type="molecule type" value="Genomic_DNA"/>
</dbReference>
<proteinExistence type="predicted"/>
<dbReference type="GO" id="GO:0071949">
    <property type="term" value="F:FAD binding"/>
    <property type="evidence" value="ECO:0007669"/>
    <property type="project" value="InterPro"/>
</dbReference>
<dbReference type="GO" id="GO:0009882">
    <property type="term" value="F:blue light photoreceptor activity"/>
    <property type="evidence" value="ECO:0007669"/>
    <property type="project" value="InterPro"/>
</dbReference>
<gene>
    <name evidence="2" type="ORF">BSQ44_10905</name>
</gene>
<reference evidence="3" key="1">
    <citation type="submission" date="2016-11" db="EMBL/GenBank/DDBJ databases">
        <title>Mesorhizobium oceanicum sp. nov., isolated from deep seawater in South China Sea.</title>
        <authorList>
            <person name="Fu G.-Y."/>
        </authorList>
    </citation>
    <scope>NUCLEOTIDE SEQUENCE [LARGE SCALE GENOMIC DNA]</scope>
    <source>
        <strain evidence="3">B7</strain>
    </source>
</reference>
<dbReference type="SUPFAM" id="SSF54975">
    <property type="entry name" value="Acylphosphatase/BLUF domain-like"/>
    <property type="match status" value="1"/>
</dbReference>
<evidence type="ECO:0000313" key="2">
    <source>
        <dbReference type="EMBL" id="APH71822.1"/>
    </source>
</evidence>
<name>A0A1L3SRA5_9HYPH</name>
<dbReference type="Pfam" id="PF04940">
    <property type="entry name" value="BLUF"/>
    <property type="match status" value="1"/>
</dbReference>
<dbReference type="Gene3D" id="3.30.70.100">
    <property type="match status" value="1"/>
</dbReference>
<dbReference type="InterPro" id="IPR036046">
    <property type="entry name" value="Acylphosphatase-like_dom_sf"/>
</dbReference>
<dbReference type="OrthoDB" id="196105at2"/>
<dbReference type="PROSITE" id="PS50925">
    <property type="entry name" value="BLUF"/>
    <property type="match status" value="1"/>
</dbReference>
<keyword evidence="3" id="KW-1185">Reference proteome</keyword>
<dbReference type="KEGG" id="meso:BSQ44_10905"/>
<dbReference type="SMART" id="SM01034">
    <property type="entry name" value="BLUF"/>
    <property type="match status" value="1"/>
</dbReference>
<sequence>MPANDELLENTLLASRRNNAGKGITGMLFAGEGVFLQILEGEATAVRSLVSRIRRYPRHRNVMIQSATTVSRLLFGNHDMEFKRLDPSRCPDREIFRTTREALADRISQADGGILRDTVLAFSADFLAPA</sequence>
<dbReference type="AlphaFoldDB" id="A0A1L3SRA5"/>
<dbReference type="Proteomes" id="UP000182840">
    <property type="component" value="Chromosome"/>
</dbReference>
<feature type="domain" description="BLUF" evidence="1">
    <location>
        <begin position="1"/>
        <end position="81"/>
    </location>
</feature>
<accession>A0A1L3SRA5</accession>
<evidence type="ECO:0000259" key="1">
    <source>
        <dbReference type="PROSITE" id="PS50925"/>
    </source>
</evidence>
<protein>
    <recommendedName>
        <fullName evidence="1">BLUF domain-containing protein</fullName>
    </recommendedName>
</protein>
<dbReference type="InterPro" id="IPR007024">
    <property type="entry name" value="BLUF_domain"/>
</dbReference>
<organism evidence="2 3">
    <name type="scientific">Aquibium oceanicum</name>
    <dbReference type="NCBI Taxonomy" id="1670800"/>
    <lineage>
        <taxon>Bacteria</taxon>
        <taxon>Pseudomonadati</taxon>
        <taxon>Pseudomonadota</taxon>
        <taxon>Alphaproteobacteria</taxon>
        <taxon>Hyphomicrobiales</taxon>
        <taxon>Phyllobacteriaceae</taxon>
        <taxon>Aquibium</taxon>
    </lineage>
</organism>
<evidence type="ECO:0000313" key="3">
    <source>
        <dbReference type="Proteomes" id="UP000182840"/>
    </source>
</evidence>
<dbReference type="RefSeq" id="WP_072603975.1">
    <property type="nucleotide sequence ID" value="NZ_CP018171.1"/>
</dbReference>